<dbReference type="Gene3D" id="3.40.50.720">
    <property type="entry name" value="NAD(P)-binding Rossmann-like Domain"/>
    <property type="match status" value="1"/>
</dbReference>
<dbReference type="SUPFAM" id="SSF51735">
    <property type="entry name" value="NAD(P)-binding Rossmann-fold domains"/>
    <property type="match status" value="1"/>
</dbReference>
<protein>
    <recommendedName>
        <fullName evidence="2">NAD-dependent epimerase/dehydratase domain-containing protein</fullName>
    </recommendedName>
</protein>
<dbReference type="InterPro" id="IPR001509">
    <property type="entry name" value="Epimerase_deHydtase"/>
</dbReference>
<dbReference type="Proteomes" id="UP000236546">
    <property type="component" value="Unassembled WGS sequence"/>
</dbReference>
<evidence type="ECO:0000256" key="1">
    <source>
        <dbReference type="ARBA" id="ARBA00007637"/>
    </source>
</evidence>
<accession>A0A2K0TM19</accession>
<gene>
    <name evidence="3" type="ORF">TGAMA5MH_02034</name>
</gene>
<dbReference type="InterPro" id="IPR036291">
    <property type="entry name" value="NAD(P)-bd_dom_sf"/>
</dbReference>
<reference evidence="3 4" key="1">
    <citation type="submission" date="2017-02" db="EMBL/GenBank/DDBJ databases">
        <title>Genomes of Trichoderma spp. with biocontrol activity.</title>
        <authorList>
            <person name="Gardiner D."/>
            <person name="Kazan K."/>
            <person name="Vos C."/>
            <person name="Harvey P."/>
        </authorList>
    </citation>
    <scope>NUCLEOTIDE SEQUENCE [LARGE SCALE GENOMIC DNA]</scope>
    <source>
        <strain evidence="3 4">A5MH</strain>
    </source>
</reference>
<evidence type="ECO:0000313" key="4">
    <source>
        <dbReference type="Proteomes" id="UP000236546"/>
    </source>
</evidence>
<dbReference type="PANTHER" id="PTHR43000">
    <property type="entry name" value="DTDP-D-GLUCOSE 4,6-DEHYDRATASE-RELATED"/>
    <property type="match status" value="1"/>
</dbReference>
<name>A0A2K0TM19_9HYPO</name>
<comment type="caution">
    <text evidence="3">The sequence shown here is derived from an EMBL/GenBank/DDBJ whole genome shotgun (WGS) entry which is preliminary data.</text>
</comment>
<dbReference type="Pfam" id="PF01370">
    <property type="entry name" value="Epimerase"/>
    <property type="match status" value="1"/>
</dbReference>
<sequence>MAQYDVLVTGSSGHLGHALMITLPSLGFTPIGIDILASATTTCVCSVTDQELIAEILQKHPIKHILHTATLHKPHVESHTKDDFVQTNIAGTLVLLEEATKLGNQLESFIFFSTTSAFGSALSPKPGSPAAWIDETVTPIPKNIYGVTKVAAEDICQLFHKQHKLPILVLRTSRFFPEQDDDEDRRNSMEDDNLKVLEMAYRRCDIKDIVSATVCAMSKARQIGWSKYIISAPPPFSNDAETLAALDRNPEEVINRVAPEAAAVFRDKGWKYLERMDRVYDSSKAVRELGWEPEYTFSRTIERISRGEDWRSDLVEIVGKKGYHAVSHGVYTA</sequence>
<feature type="domain" description="NAD-dependent epimerase/dehydratase" evidence="2">
    <location>
        <begin position="6"/>
        <end position="184"/>
    </location>
</feature>
<dbReference type="OrthoDB" id="202470at2759"/>
<dbReference type="AlphaFoldDB" id="A0A2K0TM19"/>
<dbReference type="EMBL" id="MTYH01000015">
    <property type="protein sequence ID" value="PNP46576.1"/>
    <property type="molecule type" value="Genomic_DNA"/>
</dbReference>
<organism evidence="3 4">
    <name type="scientific">Trichoderma gamsii</name>
    <dbReference type="NCBI Taxonomy" id="398673"/>
    <lineage>
        <taxon>Eukaryota</taxon>
        <taxon>Fungi</taxon>
        <taxon>Dikarya</taxon>
        <taxon>Ascomycota</taxon>
        <taxon>Pezizomycotina</taxon>
        <taxon>Sordariomycetes</taxon>
        <taxon>Hypocreomycetidae</taxon>
        <taxon>Hypocreales</taxon>
        <taxon>Hypocreaceae</taxon>
        <taxon>Trichoderma</taxon>
    </lineage>
</organism>
<evidence type="ECO:0000313" key="3">
    <source>
        <dbReference type="EMBL" id="PNP46576.1"/>
    </source>
</evidence>
<proteinExistence type="inferred from homology"/>
<evidence type="ECO:0000259" key="2">
    <source>
        <dbReference type="Pfam" id="PF01370"/>
    </source>
</evidence>
<comment type="similarity">
    <text evidence="1">Belongs to the NAD(P)-dependent epimerase/dehydratase family.</text>
</comment>